<sequence>MLMQGVQQRYPFVYKWLNFIHLPKKCHNSANLFNSAIAPPKSHEMVPTITDSLMQSRKSKQFEKEMMKNVGQLTDGKKKIVDHRLDPDTQAAILNEMWKKNVDVQ</sequence>
<evidence type="ECO:0000313" key="2">
    <source>
        <dbReference type="WBParaSite" id="nRc.2.0.1.t21624-RA"/>
    </source>
</evidence>
<dbReference type="AlphaFoldDB" id="A0A915J790"/>
<proteinExistence type="predicted"/>
<dbReference type="WBParaSite" id="nRc.2.0.1.t21624-RA">
    <property type="protein sequence ID" value="nRc.2.0.1.t21624-RA"/>
    <property type="gene ID" value="nRc.2.0.1.g21624"/>
</dbReference>
<accession>A0A915J790</accession>
<reference evidence="2" key="1">
    <citation type="submission" date="2022-11" db="UniProtKB">
        <authorList>
            <consortium name="WormBaseParasite"/>
        </authorList>
    </citation>
    <scope>IDENTIFICATION</scope>
</reference>
<organism evidence="1 2">
    <name type="scientific">Romanomermis culicivorax</name>
    <name type="common">Nematode worm</name>
    <dbReference type="NCBI Taxonomy" id="13658"/>
    <lineage>
        <taxon>Eukaryota</taxon>
        <taxon>Metazoa</taxon>
        <taxon>Ecdysozoa</taxon>
        <taxon>Nematoda</taxon>
        <taxon>Enoplea</taxon>
        <taxon>Dorylaimia</taxon>
        <taxon>Mermithida</taxon>
        <taxon>Mermithoidea</taxon>
        <taxon>Mermithidae</taxon>
        <taxon>Romanomermis</taxon>
    </lineage>
</organism>
<evidence type="ECO:0000313" key="1">
    <source>
        <dbReference type="Proteomes" id="UP000887565"/>
    </source>
</evidence>
<protein>
    <submittedName>
        <fullName evidence="2">Uncharacterized protein</fullName>
    </submittedName>
</protein>
<name>A0A915J790_ROMCU</name>
<keyword evidence="1" id="KW-1185">Reference proteome</keyword>
<dbReference type="Proteomes" id="UP000887565">
    <property type="component" value="Unplaced"/>
</dbReference>